<name>A0A179IMR4_CORDF</name>
<dbReference type="InterPro" id="IPR017938">
    <property type="entry name" value="Riboflavin_synthase-like_b-brl"/>
</dbReference>
<dbReference type="Proteomes" id="UP000243081">
    <property type="component" value="Unassembled WGS sequence"/>
</dbReference>
<keyword evidence="1" id="KW-0285">Flavoprotein</keyword>
<keyword evidence="2" id="KW-0274">FAD</keyword>
<evidence type="ECO:0000256" key="1">
    <source>
        <dbReference type="ARBA" id="ARBA00022630"/>
    </source>
</evidence>
<sequence>MAKLAGGVVVAGLATRHTMGIAHAESPQPPSPPNKVFCRAGPAFVSLVLEDAEMVNHNTRRLRFRFQDKEAVSGLPLTSALLTYSWPKGSWTPVLRPYTPITPAGEPGHVSRLRFALKLTLSCLLAQMSLGI</sequence>
<evidence type="ECO:0000313" key="5">
    <source>
        <dbReference type="Proteomes" id="UP000243081"/>
    </source>
</evidence>
<protein>
    <recommendedName>
        <fullName evidence="3">Flavoprotein pyridine nucleotide cytochrome reductase-like FAD-binding domain-containing protein</fullName>
    </recommendedName>
</protein>
<feature type="domain" description="Flavoprotein pyridine nucleotide cytochrome reductase-like FAD-binding" evidence="3">
    <location>
        <begin position="47"/>
        <end position="110"/>
    </location>
</feature>
<dbReference type="AlphaFoldDB" id="A0A179IMR4"/>
<dbReference type="OrthoDB" id="432685at2759"/>
<dbReference type="EMBL" id="LUKN01000237">
    <property type="protein sequence ID" value="OAR03976.1"/>
    <property type="molecule type" value="Genomic_DNA"/>
</dbReference>
<organism evidence="4 5">
    <name type="scientific">Cordyceps confragosa</name>
    <name type="common">Lecanicillium lecanii</name>
    <dbReference type="NCBI Taxonomy" id="2714763"/>
    <lineage>
        <taxon>Eukaryota</taxon>
        <taxon>Fungi</taxon>
        <taxon>Dikarya</taxon>
        <taxon>Ascomycota</taxon>
        <taxon>Pezizomycotina</taxon>
        <taxon>Sordariomycetes</taxon>
        <taxon>Hypocreomycetidae</taxon>
        <taxon>Hypocreales</taxon>
        <taxon>Cordycipitaceae</taxon>
        <taxon>Akanthomyces</taxon>
    </lineage>
</organism>
<accession>A0A179IMR4</accession>
<evidence type="ECO:0000313" key="4">
    <source>
        <dbReference type="EMBL" id="OAR03976.1"/>
    </source>
</evidence>
<dbReference type="SUPFAM" id="SSF63380">
    <property type="entry name" value="Riboflavin synthase domain-like"/>
    <property type="match status" value="1"/>
</dbReference>
<dbReference type="Pfam" id="PF00970">
    <property type="entry name" value="FAD_binding_6"/>
    <property type="match status" value="1"/>
</dbReference>
<keyword evidence="5" id="KW-1185">Reference proteome</keyword>
<dbReference type="InterPro" id="IPR008333">
    <property type="entry name" value="Cbr1-like_FAD-bd_dom"/>
</dbReference>
<dbReference type="Gene3D" id="2.40.30.10">
    <property type="entry name" value="Translation factors"/>
    <property type="match status" value="1"/>
</dbReference>
<comment type="caution">
    <text evidence="4">The sequence shown here is derived from an EMBL/GenBank/DDBJ whole genome shotgun (WGS) entry which is preliminary data.</text>
</comment>
<gene>
    <name evidence="4" type="ORF">LLEC1_07864</name>
</gene>
<evidence type="ECO:0000259" key="3">
    <source>
        <dbReference type="Pfam" id="PF00970"/>
    </source>
</evidence>
<proteinExistence type="predicted"/>
<reference evidence="4 5" key="1">
    <citation type="submission" date="2016-03" db="EMBL/GenBank/DDBJ databases">
        <title>Fine-scale spatial genetic structure of a fungal parasite of coffee scale insects.</title>
        <authorList>
            <person name="Jackson D."/>
            <person name="Zemenick K.A."/>
            <person name="Malloure B."/>
            <person name="Quandt C.A."/>
            <person name="James T.Y."/>
        </authorList>
    </citation>
    <scope>NUCLEOTIDE SEQUENCE [LARGE SCALE GENOMIC DNA]</scope>
    <source>
        <strain evidence="4 5">UM487</strain>
    </source>
</reference>
<evidence type="ECO:0000256" key="2">
    <source>
        <dbReference type="ARBA" id="ARBA00022827"/>
    </source>
</evidence>